<protein>
    <submittedName>
        <fullName evidence="3">t-SNARE coiled-coil homology domain-containing protein</fullName>
    </submittedName>
</protein>
<dbReference type="Proteomes" id="UP000046393">
    <property type="component" value="Unplaced"/>
</dbReference>
<evidence type="ECO:0000256" key="1">
    <source>
        <dbReference type="SAM" id="Coils"/>
    </source>
</evidence>
<sequence>MSLQLIGAKVETDPRRPILQMLTTTATTLLLFLLQCTATLTATDLYRRTVSTPGYSSVVRNPSYPAYNQQVSNPVSNQYLYDQRYVGLSINRGFTNLFKGSVATANITRLNANLRHSNQYGKQFDWSILSRQGNRTEILNELQKIVTESFKEETRKEIEYLKNKANSLNGVARELEFQSEELRSRASEQSKIIRRNAEYMRDQVEEQVELLRTQGEMIRIQAEHQSAIIREEAEQIRLMSGPEYRHLLIIANNVEHQGRKQIDIVRKQASQLRINLRDHIEMMNLQGQAQASQMQLLSEQIAEQASIFRVQARNVMQPADQMLRNLEALTDLMRNL</sequence>
<keyword evidence="1" id="KW-0175">Coiled coil</keyword>
<dbReference type="AlphaFoldDB" id="A0A0N5ADB5"/>
<evidence type="ECO:0000313" key="3">
    <source>
        <dbReference type="WBParaSite" id="SMUV_0000215901-mRNA-1"/>
    </source>
</evidence>
<reference evidence="3" key="1">
    <citation type="submission" date="2017-02" db="UniProtKB">
        <authorList>
            <consortium name="WormBaseParasite"/>
        </authorList>
    </citation>
    <scope>IDENTIFICATION</scope>
</reference>
<organism evidence="2 3">
    <name type="scientific">Syphacia muris</name>
    <dbReference type="NCBI Taxonomy" id="451379"/>
    <lineage>
        <taxon>Eukaryota</taxon>
        <taxon>Metazoa</taxon>
        <taxon>Ecdysozoa</taxon>
        <taxon>Nematoda</taxon>
        <taxon>Chromadorea</taxon>
        <taxon>Rhabditida</taxon>
        <taxon>Spirurina</taxon>
        <taxon>Oxyuridomorpha</taxon>
        <taxon>Oxyuroidea</taxon>
        <taxon>Oxyuridae</taxon>
        <taxon>Syphacia</taxon>
    </lineage>
</organism>
<keyword evidence="2" id="KW-1185">Reference proteome</keyword>
<feature type="coiled-coil region" evidence="1">
    <location>
        <begin position="151"/>
        <end position="214"/>
    </location>
</feature>
<dbReference type="WBParaSite" id="SMUV_0000215901-mRNA-1">
    <property type="protein sequence ID" value="SMUV_0000215901-mRNA-1"/>
    <property type="gene ID" value="SMUV_0000215901"/>
</dbReference>
<accession>A0A0N5ADB5</accession>
<evidence type="ECO:0000313" key="2">
    <source>
        <dbReference type="Proteomes" id="UP000046393"/>
    </source>
</evidence>
<proteinExistence type="predicted"/>
<name>A0A0N5ADB5_9BILA</name>